<organism evidence="1 2">
    <name type="scientific">Hymenobacter cavernae</name>
    <dbReference type="NCBI Taxonomy" id="2044852"/>
    <lineage>
        <taxon>Bacteria</taxon>
        <taxon>Pseudomonadati</taxon>
        <taxon>Bacteroidota</taxon>
        <taxon>Cytophagia</taxon>
        <taxon>Cytophagales</taxon>
        <taxon>Hymenobacteraceae</taxon>
        <taxon>Hymenobacter</taxon>
    </lineage>
</organism>
<evidence type="ECO:0000313" key="2">
    <source>
        <dbReference type="Proteomes" id="UP000632273"/>
    </source>
</evidence>
<gene>
    <name evidence="1" type="ORF">GCM10011383_37140</name>
</gene>
<accession>A0ABQ1UMH7</accession>
<sequence>MLVHSNTAGSLRAEQAGQYLHLHWNEGQREDAMIVELFDRVLTYLLQTGWRRILVNQQRMQSSSPEVQSWFRADWLPHAASQLGPSRAAIVVGQDVFTRLATVSLMRDATLTVAEFPDFSYQLFHYEQEAQRWLVG</sequence>
<comment type="caution">
    <text evidence="1">The sequence shown here is derived from an EMBL/GenBank/DDBJ whole genome shotgun (WGS) entry which is preliminary data.</text>
</comment>
<name>A0ABQ1UMH7_9BACT</name>
<evidence type="ECO:0008006" key="3">
    <source>
        <dbReference type="Google" id="ProtNLM"/>
    </source>
</evidence>
<reference evidence="2" key="1">
    <citation type="journal article" date="2019" name="Int. J. Syst. Evol. Microbiol.">
        <title>The Global Catalogue of Microorganisms (GCM) 10K type strain sequencing project: providing services to taxonomists for standard genome sequencing and annotation.</title>
        <authorList>
            <consortium name="The Broad Institute Genomics Platform"/>
            <consortium name="The Broad Institute Genome Sequencing Center for Infectious Disease"/>
            <person name="Wu L."/>
            <person name="Ma J."/>
        </authorList>
    </citation>
    <scope>NUCLEOTIDE SEQUENCE [LARGE SCALE GENOMIC DNA]</scope>
    <source>
        <strain evidence="2">CGMCC 1.15197</strain>
    </source>
</reference>
<proteinExistence type="predicted"/>
<protein>
    <recommendedName>
        <fullName evidence="3">STAS/SEC14 domain-containing protein</fullName>
    </recommendedName>
</protein>
<dbReference type="Proteomes" id="UP000632273">
    <property type="component" value="Unassembled WGS sequence"/>
</dbReference>
<keyword evidence="2" id="KW-1185">Reference proteome</keyword>
<dbReference type="EMBL" id="BMHT01000007">
    <property type="protein sequence ID" value="GGF22070.1"/>
    <property type="molecule type" value="Genomic_DNA"/>
</dbReference>
<evidence type="ECO:0000313" key="1">
    <source>
        <dbReference type="EMBL" id="GGF22070.1"/>
    </source>
</evidence>